<comment type="caution">
    <text evidence="1">The sequence shown here is derived from an EMBL/GenBank/DDBJ whole genome shotgun (WGS) entry which is preliminary data.</text>
</comment>
<dbReference type="AlphaFoldDB" id="A0A1Q6DXC7"/>
<name>A0A1Q6DXC7_METT1</name>
<dbReference type="Pfam" id="PF19146">
    <property type="entry name" value="DUF5828"/>
    <property type="match status" value="1"/>
</dbReference>
<dbReference type="InParanoid" id="A0A1Q6DXC7"/>
<accession>A0A1Q6DXC7</accession>
<organism evidence="1 2">
    <name type="scientific">Methanohalarchaeum thermophilum</name>
    <dbReference type="NCBI Taxonomy" id="1903181"/>
    <lineage>
        <taxon>Archaea</taxon>
        <taxon>Methanobacteriati</taxon>
        <taxon>Methanobacteriota</taxon>
        <taxon>Methanonatronarchaeia</taxon>
        <taxon>Methanonatronarchaeales</taxon>
        <taxon>Methanonatronarchaeaceae</taxon>
        <taxon>Candidatus Methanohalarchaeum</taxon>
    </lineage>
</organism>
<dbReference type="InterPro" id="IPR043868">
    <property type="entry name" value="DUF5828"/>
</dbReference>
<protein>
    <submittedName>
        <fullName evidence="1">Uncharacterized protein</fullName>
    </submittedName>
</protein>
<evidence type="ECO:0000313" key="2">
    <source>
        <dbReference type="Proteomes" id="UP000185744"/>
    </source>
</evidence>
<keyword evidence="2" id="KW-1185">Reference proteome</keyword>
<reference evidence="1" key="1">
    <citation type="submission" date="2016-12" db="EMBL/GenBank/DDBJ databases">
        <title>Discovery of methanogenic haloarchaea.</title>
        <authorList>
            <person name="Sorokin D.Y."/>
            <person name="Makarova K.S."/>
            <person name="Abbas B."/>
            <person name="Ferrer M."/>
            <person name="Golyshin P.N."/>
        </authorList>
    </citation>
    <scope>NUCLEOTIDE SEQUENCE [LARGE SCALE GENOMIC DNA]</scope>
    <source>
        <strain evidence="1">HMET1</strain>
    </source>
</reference>
<evidence type="ECO:0000313" key="1">
    <source>
        <dbReference type="EMBL" id="OKY79024.1"/>
    </source>
</evidence>
<sequence>MQETISGVKLEGSWDEVCEETKVMTEVLEKAGHEEDLTQWEKWRPEENESYHDEVRERTVKMASIKKKSIEESEEPIRSKIKQSIVEITKSLSFRDKTERSTEKIKESIKNLLTATYIGSRKLIRQVETTIYKHIMSRTNPQYFDTKSVSASLNQKKKFLKKDKSEYVIKINVNDDKLCKQVQEEFKK</sequence>
<gene>
    <name evidence="1" type="ORF">BTN85_1530</name>
</gene>
<dbReference type="Proteomes" id="UP000185744">
    <property type="component" value="Unassembled WGS sequence"/>
</dbReference>
<dbReference type="EMBL" id="MSDW01000001">
    <property type="protein sequence ID" value="OKY79024.1"/>
    <property type="molecule type" value="Genomic_DNA"/>
</dbReference>
<proteinExistence type="predicted"/>